<keyword evidence="1 2" id="KW-0808">Transferase</keyword>
<dbReference type="NCBIfam" id="TIGR00055">
    <property type="entry name" value="uppS"/>
    <property type="match status" value="1"/>
</dbReference>
<dbReference type="EC" id="2.5.1.-" evidence="2"/>
<dbReference type="Pfam" id="PF01255">
    <property type="entry name" value="Prenyltransf"/>
    <property type="match status" value="1"/>
</dbReference>
<feature type="active site" description="Proton acceptor" evidence="2">
    <location>
        <position position="74"/>
    </location>
</feature>
<comment type="function">
    <text evidence="2">Catalyzes the condensation of isopentenyl diphosphate (IPP) with allylic pyrophosphates generating different type of terpenoids.</text>
</comment>
<feature type="binding site" evidence="2">
    <location>
        <position position="195"/>
    </location>
    <ligand>
        <name>substrate</name>
    </ligand>
</feature>
<evidence type="ECO:0000256" key="2">
    <source>
        <dbReference type="HAMAP-Rule" id="MF_01139"/>
    </source>
</evidence>
<keyword evidence="2" id="KW-0479">Metal-binding</keyword>
<dbReference type="InterPro" id="IPR001441">
    <property type="entry name" value="UPP_synth-like"/>
</dbReference>
<dbReference type="InterPro" id="IPR018520">
    <property type="entry name" value="UPP_synth-like_CS"/>
</dbReference>
<dbReference type="Gene3D" id="3.40.1180.10">
    <property type="entry name" value="Decaprenyl diphosphate synthase-like"/>
    <property type="match status" value="1"/>
</dbReference>
<feature type="binding site" evidence="2">
    <location>
        <begin position="71"/>
        <end position="73"/>
    </location>
    <ligand>
        <name>substrate</name>
    </ligand>
</feature>
<dbReference type="CDD" id="cd00475">
    <property type="entry name" value="Cis_IPPS"/>
    <property type="match status" value="1"/>
</dbReference>
<dbReference type="EMBL" id="MHCC01000001">
    <property type="protein sequence ID" value="OGY14315.1"/>
    <property type="molecule type" value="Genomic_DNA"/>
</dbReference>
<gene>
    <name evidence="3" type="ORF">A3A77_02350</name>
</gene>
<accession>A0A1G1VFW2</accession>
<dbReference type="SUPFAM" id="SSF64005">
    <property type="entry name" value="Undecaprenyl diphosphate synthase"/>
    <property type="match status" value="1"/>
</dbReference>
<dbReference type="PANTHER" id="PTHR10291:SF0">
    <property type="entry name" value="DEHYDRODOLICHYL DIPHOSPHATE SYNTHASE 2"/>
    <property type="match status" value="1"/>
</dbReference>
<dbReference type="GO" id="GO:0016094">
    <property type="term" value="P:polyprenol biosynthetic process"/>
    <property type="evidence" value="ECO:0007669"/>
    <property type="project" value="TreeGrafter"/>
</dbReference>
<name>A0A1G1VFW2_9BACT</name>
<comment type="caution">
    <text evidence="3">The sequence shown here is derived from an EMBL/GenBank/DDBJ whole genome shotgun (WGS) entry which is preliminary data.</text>
</comment>
<dbReference type="Proteomes" id="UP000178659">
    <property type="component" value="Unassembled WGS sequence"/>
</dbReference>
<dbReference type="GO" id="GO:0000287">
    <property type="term" value="F:magnesium ion binding"/>
    <property type="evidence" value="ECO:0007669"/>
    <property type="project" value="UniProtKB-UniRule"/>
</dbReference>
<dbReference type="HAMAP" id="MF_01139">
    <property type="entry name" value="ISPT"/>
    <property type="match status" value="1"/>
</dbReference>
<comment type="caution">
    <text evidence="2">Lacks conserved residue(s) required for the propagation of feature annotation.</text>
</comment>
<dbReference type="PROSITE" id="PS01066">
    <property type="entry name" value="UPP_SYNTHASE"/>
    <property type="match status" value="1"/>
</dbReference>
<protein>
    <recommendedName>
        <fullName evidence="2">Isoprenyl transferase</fullName>
        <ecNumber evidence="2">2.5.1.-</ecNumber>
    </recommendedName>
</protein>
<sequence length="264" mass="29963">MLSLALEKMSNNDNNLPQHVAIIMDGNRRWAAKRGLGPVDGHKQAAEKTISPIVRRAIKRGIKYLTLWAFSTENQKRDKEELDGLFSIFKDALASNLKELEKLGVQIKIIGDINWFPGDIPTLARGFVERTKNNSKITVSFALNYGGREEILRAVSRLLDKVQTHQRSAEEPITEAEFSNLLDTAGMPDPDMVIRTGGNIRLSGYFPWQSVYAELYFVKTLWPDFTPGEFDKALLNFMKRTRRFGGGSFKDYLKGKIARRILAR</sequence>
<organism evidence="3 4">
    <name type="scientific">Candidatus Blackburnbacteria bacterium RIFCSPLOWO2_01_FULL_40_20</name>
    <dbReference type="NCBI Taxonomy" id="1797519"/>
    <lineage>
        <taxon>Bacteria</taxon>
        <taxon>Candidatus Blackburniibacteriota</taxon>
    </lineage>
</organism>
<dbReference type="GO" id="GO:0045547">
    <property type="term" value="F:ditrans,polycis-polyprenyl diphosphate synthase [(2E,6E)-farnesyl diphosphate specific] activity"/>
    <property type="evidence" value="ECO:0007669"/>
    <property type="project" value="TreeGrafter"/>
</dbReference>
<dbReference type="InterPro" id="IPR036424">
    <property type="entry name" value="UPP_synth-like_sf"/>
</dbReference>
<feature type="binding site" evidence="2">
    <location>
        <position position="214"/>
    </location>
    <ligand>
        <name>Mg(2+)</name>
        <dbReference type="ChEBI" id="CHEBI:18420"/>
    </ligand>
</feature>
<comment type="similarity">
    <text evidence="2">Belongs to the UPP synthase family.</text>
</comment>
<reference evidence="3 4" key="1">
    <citation type="journal article" date="2016" name="Nat. Commun.">
        <title>Thousands of microbial genomes shed light on interconnected biogeochemical processes in an aquifer system.</title>
        <authorList>
            <person name="Anantharaman K."/>
            <person name="Brown C.T."/>
            <person name="Hug L.A."/>
            <person name="Sharon I."/>
            <person name="Castelle C.J."/>
            <person name="Probst A.J."/>
            <person name="Thomas B.C."/>
            <person name="Singh A."/>
            <person name="Wilkins M.J."/>
            <person name="Karaoz U."/>
            <person name="Brodie E.L."/>
            <person name="Williams K.H."/>
            <person name="Hubbard S.S."/>
            <person name="Banfield J.F."/>
        </authorList>
    </citation>
    <scope>NUCLEOTIDE SEQUENCE [LARGE SCALE GENOMIC DNA]</scope>
</reference>
<feature type="binding site" evidence="2">
    <location>
        <position position="30"/>
    </location>
    <ligand>
        <name>substrate</name>
    </ligand>
</feature>
<dbReference type="AlphaFoldDB" id="A0A1G1VFW2"/>
<evidence type="ECO:0000313" key="4">
    <source>
        <dbReference type="Proteomes" id="UP000178659"/>
    </source>
</evidence>
<feature type="binding site" evidence="2">
    <location>
        <position position="42"/>
    </location>
    <ligand>
        <name>substrate</name>
    </ligand>
</feature>
<feature type="binding site" evidence="2">
    <location>
        <begin position="201"/>
        <end position="203"/>
    </location>
    <ligand>
        <name>substrate</name>
    </ligand>
</feature>
<feature type="active site" evidence="2">
    <location>
        <position position="25"/>
    </location>
</feature>
<evidence type="ECO:0000256" key="1">
    <source>
        <dbReference type="ARBA" id="ARBA00022679"/>
    </source>
</evidence>
<feature type="binding site" evidence="2">
    <location>
        <position position="25"/>
    </location>
    <ligand>
        <name>Mg(2+)</name>
        <dbReference type="ChEBI" id="CHEBI:18420"/>
    </ligand>
</feature>
<dbReference type="PANTHER" id="PTHR10291">
    <property type="entry name" value="DEHYDRODOLICHYL DIPHOSPHATE SYNTHASE FAMILY MEMBER"/>
    <property type="match status" value="1"/>
</dbReference>
<feature type="binding site" evidence="2">
    <location>
        <position position="77"/>
    </location>
    <ligand>
        <name>substrate</name>
    </ligand>
</feature>
<keyword evidence="2" id="KW-0460">Magnesium</keyword>
<evidence type="ECO:0000313" key="3">
    <source>
        <dbReference type="EMBL" id="OGY14315.1"/>
    </source>
</evidence>
<comment type="cofactor">
    <cofactor evidence="2">
        <name>Mg(2+)</name>
        <dbReference type="ChEBI" id="CHEBI:18420"/>
    </cofactor>
    <text evidence="2">Binds 2 magnesium ions per subunit.</text>
</comment>
<comment type="subunit">
    <text evidence="2">Homodimer.</text>
</comment>
<feature type="binding site" evidence="2">
    <location>
        <begin position="26"/>
        <end position="29"/>
    </location>
    <ligand>
        <name>substrate</name>
    </ligand>
</feature>
<proteinExistence type="inferred from homology"/>